<evidence type="ECO:0000256" key="6">
    <source>
        <dbReference type="SAM" id="MobiDB-lite"/>
    </source>
</evidence>
<dbReference type="Pfam" id="PF15773">
    <property type="entry name" value="DAAP1"/>
    <property type="match status" value="2"/>
</dbReference>
<evidence type="ECO:0000313" key="8">
    <source>
        <dbReference type="Proteomes" id="UP000010552"/>
    </source>
</evidence>
<proteinExistence type="predicted"/>
<reference evidence="8" key="1">
    <citation type="journal article" date="2013" name="Science">
        <title>Comparative analysis of bat genomes provides insight into the evolution of flight and immunity.</title>
        <authorList>
            <person name="Zhang G."/>
            <person name="Cowled C."/>
            <person name="Shi Z."/>
            <person name="Huang Z."/>
            <person name="Bishop-Lilly K.A."/>
            <person name="Fang X."/>
            <person name="Wynne J.W."/>
            <person name="Xiong Z."/>
            <person name="Baker M.L."/>
            <person name="Zhao W."/>
            <person name="Tachedjian M."/>
            <person name="Zhu Y."/>
            <person name="Zhou P."/>
            <person name="Jiang X."/>
            <person name="Ng J."/>
            <person name="Yang L."/>
            <person name="Wu L."/>
            <person name="Xiao J."/>
            <person name="Feng Y."/>
            <person name="Chen Y."/>
            <person name="Sun X."/>
            <person name="Zhang Y."/>
            <person name="Marsh G.A."/>
            <person name="Crameri G."/>
            <person name="Broder C.C."/>
            <person name="Frey K.G."/>
            <person name="Wang L.F."/>
            <person name="Wang J."/>
        </authorList>
    </citation>
    <scope>NUCLEOTIDE SEQUENCE [LARGE SCALE GENOMIC DNA]</scope>
</reference>
<dbReference type="GO" id="GO:0070840">
    <property type="term" value="F:dynein complex binding"/>
    <property type="evidence" value="ECO:0007669"/>
    <property type="project" value="InterPro"/>
</dbReference>
<dbReference type="Proteomes" id="UP000010552">
    <property type="component" value="Unassembled WGS sequence"/>
</dbReference>
<dbReference type="GO" id="GO:0120293">
    <property type="term" value="C:dynein axonemal particle"/>
    <property type="evidence" value="ECO:0007669"/>
    <property type="project" value="UniProtKB-SubCell"/>
</dbReference>
<dbReference type="InterPro" id="IPR031531">
    <property type="entry name" value="DNAAF8"/>
</dbReference>
<evidence type="ECO:0000256" key="2">
    <source>
        <dbReference type="ARBA" id="ARBA00024177"/>
    </source>
</evidence>
<organism evidence="7 8">
    <name type="scientific">Pteropus alecto</name>
    <name type="common">Black flying fox</name>
    <dbReference type="NCBI Taxonomy" id="9402"/>
    <lineage>
        <taxon>Eukaryota</taxon>
        <taxon>Metazoa</taxon>
        <taxon>Chordata</taxon>
        <taxon>Craniata</taxon>
        <taxon>Vertebrata</taxon>
        <taxon>Euteleostomi</taxon>
        <taxon>Mammalia</taxon>
        <taxon>Eutheria</taxon>
        <taxon>Laurasiatheria</taxon>
        <taxon>Chiroptera</taxon>
        <taxon>Yinpterochiroptera</taxon>
        <taxon>Pteropodoidea</taxon>
        <taxon>Pteropodidae</taxon>
        <taxon>Pteropodinae</taxon>
        <taxon>Pteropus</taxon>
    </lineage>
</organism>
<sequence length="467" mass="51160">MGSWNTILQTVREQLPSLDSDSSSSDCGEEELFIFQRNQTSLIPDLSEELAEDSDGAWVPTAYESPKPLAVPVEFAAGAWGEWNAMTKEGRDPGQSLDSRGESSSLFRKPEEIPTWQEGDHGGMAINTKGSSSPPWEPQGEATLCLQEGDRRTEPPSAASQSQEGSDSANQRALRRERRKMIEKDLLHKVTWGPRNPDCSDQSQGKKMSCEATVASPRPGTPPQGPQEGLPVLSLQQLEEWDLDHILESLAGQEDKDDRGDRATGTVWWAADRLQGQDHTKQSAQDKLMERLTLLCATQSRTSFSAWKMPADTSQDTKQREAGNRRALTELGFQAELGQCWLRNPVKPPTTFIDLRPTEPSDQQSLERDCTGKSRLLQQLRAFRKGMAQPQLPASEGPNSQKAQAPEDTAGSRTGRKQNLTLWTKAERPGQTLRKKSQGSGGPFCTSDSQGGPGASSGSTVDASGMR</sequence>
<keyword evidence="8" id="KW-1185">Reference proteome</keyword>
<dbReference type="AlphaFoldDB" id="L5KGI9"/>
<feature type="compositionally biased region" description="Polar residues" evidence="6">
    <location>
        <begin position="158"/>
        <end position="171"/>
    </location>
</feature>
<accession>L5KGI9</accession>
<dbReference type="InParanoid" id="L5KGI9"/>
<evidence type="ECO:0000313" key="7">
    <source>
        <dbReference type="EMBL" id="ELK10695.1"/>
    </source>
</evidence>
<feature type="compositionally biased region" description="Polar residues" evidence="6">
    <location>
        <begin position="96"/>
        <end position="106"/>
    </location>
</feature>
<evidence type="ECO:0000256" key="5">
    <source>
        <dbReference type="ARBA" id="ARBA00030565"/>
    </source>
</evidence>
<feature type="region of interest" description="Disordered" evidence="6">
    <location>
        <begin position="387"/>
        <end position="467"/>
    </location>
</feature>
<feature type="compositionally biased region" description="Polar residues" evidence="6">
    <location>
        <begin position="446"/>
        <end position="467"/>
    </location>
</feature>
<evidence type="ECO:0000256" key="3">
    <source>
        <dbReference type="ARBA" id="ARBA00024190"/>
    </source>
</evidence>
<comment type="subcellular location">
    <subcellularLocation>
        <location evidence="3">Dynein axonemal particle</location>
    </subcellularLocation>
</comment>
<protein>
    <recommendedName>
        <fullName evidence="4">Dynein axonemal assembly factor 8</fullName>
    </recommendedName>
    <alternativeName>
        <fullName evidence="5">Dynein axonemal-associated protein 1</fullName>
    </alternativeName>
</protein>
<name>L5KGI9_PTEAL</name>
<dbReference type="PANTHER" id="PTHR35977">
    <property type="entry name" value="CHROMOSOME 16 OPEN READING FRAME 71"/>
    <property type="match status" value="1"/>
</dbReference>
<dbReference type="FunCoup" id="L5KGI9">
    <property type="interactions" value="94"/>
</dbReference>
<dbReference type="STRING" id="9402.L5KGI9"/>
<comment type="function">
    <text evidence="2">In cyliated cells, dynein axonemal particle-specific protein required for deployment of ODA to the axoneme. Interacts with outer dynein arm (ODA) subunits.</text>
</comment>
<evidence type="ECO:0000256" key="1">
    <source>
        <dbReference type="ARBA" id="ARBA00022490"/>
    </source>
</evidence>
<keyword evidence="1" id="KW-0963">Cytoplasm</keyword>
<gene>
    <name evidence="7" type="ORF">PAL_GLEAN10011594</name>
</gene>
<dbReference type="PANTHER" id="PTHR35977:SF1">
    <property type="entry name" value="DYNEIN AXONEMAL ASSEMBLY FACTOR 8"/>
    <property type="match status" value="1"/>
</dbReference>
<dbReference type="EMBL" id="KB030715">
    <property type="protein sequence ID" value="ELK10695.1"/>
    <property type="molecule type" value="Genomic_DNA"/>
</dbReference>
<evidence type="ECO:0000256" key="4">
    <source>
        <dbReference type="ARBA" id="ARBA00024428"/>
    </source>
</evidence>
<feature type="region of interest" description="Disordered" evidence="6">
    <location>
        <begin position="84"/>
        <end position="231"/>
    </location>
</feature>